<comment type="caution">
    <text evidence="1">The sequence shown here is derived from an EMBL/GenBank/DDBJ whole genome shotgun (WGS) entry which is preliminary data.</text>
</comment>
<dbReference type="Pfam" id="PF12073">
    <property type="entry name" value="DUF3553"/>
    <property type="match status" value="1"/>
</dbReference>
<protein>
    <recommendedName>
        <fullName evidence="3">DUF3553 domain-containing protein</fullName>
    </recommendedName>
</protein>
<dbReference type="OrthoDB" id="7361229at2"/>
<dbReference type="AlphaFoldDB" id="A0A0L1JTB5"/>
<evidence type="ECO:0000313" key="1">
    <source>
        <dbReference type="EMBL" id="KNG95014.1"/>
    </source>
</evidence>
<reference evidence="1 2" key="1">
    <citation type="journal article" date="2015" name="Int. J. Syst. Evol. Microbiol.">
        <title>Aestuariivita atlantica sp. nov., isolated from deep sea sediment of the Atlantic Ocean.</title>
        <authorList>
            <person name="Li G."/>
            <person name="Lai Q."/>
            <person name="Du Y."/>
            <person name="Liu X."/>
            <person name="Sun F."/>
            <person name="Shao Z."/>
        </authorList>
    </citation>
    <scope>NUCLEOTIDE SEQUENCE [LARGE SCALE GENOMIC DNA]</scope>
    <source>
        <strain evidence="1 2">22II-S11-z3</strain>
    </source>
</reference>
<dbReference type="InterPro" id="IPR021938">
    <property type="entry name" value="DUF3553"/>
</dbReference>
<dbReference type="STRING" id="1317121.ATO11_06545"/>
<evidence type="ECO:0000313" key="2">
    <source>
        <dbReference type="Proteomes" id="UP000036938"/>
    </source>
</evidence>
<evidence type="ECO:0008006" key="3">
    <source>
        <dbReference type="Google" id="ProtNLM"/>
    </source>
</evidence>
<gene>
    <name evidence="1" type="ORF">ATO11_06545</name>
</gene>
<proteinExistence type="predicted"/>
<dbReference type="RefSeq" id="WP_050530007.1">
    <property type="nucleotide sequence ID" value="NZ_AQQZ01000002.1"/>
</dbReference>
<sequence length="62" mass="6762">MSDLVAVLEPGMLVRNVAAPEWGVGQVQSNVANKVTVNFREMGKVVMDGTRADLELVYEVNN</sequence>
<dbReference type="EMBL" id="AQQZ01000002">
    <property type="protein sequence ID" value="KNG95014.1"/>
    <property type="molecule type" value="Genomic_DNA"/>
</dbReference>
<dbReference type="Proteomes" id="UP000036938">
    <property type="component" value="Unassembled WGS sequence"/>
</dbReference>
<organism evidence="1 2">
    <name type="scientific">Pseudaestuariivita atlantica</name>
    <dbReference type="NCBI Taxonomy" id="1317121"/>
    <lineage>
        <taxon>Bacteria</taxon>
        <taxon>Pseudomonadati</taxon>
        <taxon>Pseudomonadota</taxon>
        <taxon>Alphaproteobacteria</taxon>
        <taxon>Rhodobacterales</taxon>
        <taxon>Paracoccaceae</taxon>
        <taxon>Pseudaestuariivita</taxon>
    </lineage>
</organism>
<name>A0A0L1JTB5_9RHOB</name>
<accession>A0A0L1JTB5</accession>
<keyword evidence="2" id="KW-1185">Reference proteome</keyword>